<dbReference type="PANTHER" id="PTHR43827">
    <property type="entry name" value="2,5-DIKETO-D-GLUCONIC ACID REDUCTASE"/>
    <property type="match status" value="1"/>
</dbReference>
<evidence type="ECO:0000259" key="1">
    <source>
        <dbReference type="Pfam" id="PF00248"/>
    </source>
</evidence>
<dbReference type="InterPro" id="IPR020471">
    <property type="entry name" value="AKR"/>
</dbReference>
<dbReference type="GO" id="GO:0016491">
    <property type="term" value="F:oxidoreductase activity"/>
    <property type="evidence" value="ECO:0007669"/>
    <property type="project" value="InterPro"/>
</dbReference>
<dbReference type="AlphaFoldDB" id="A0A5E4PR51"/>
<dbReference type="InterPro" id="IPR018170">
    <property type="entry name" value="Aldo/ket_reductase_CS"/>
</dbReference>
<protein>
    <recommendedName>
        <fullName evidence="1">NADP-dependent oxidoreductase domain-containing protein</fullName>
    </recommendedName>
</protein>
<keyword evidence="3" id="KW-1185">Reference proteome</keyword>
<dbReference type="Proteomes" id="UP000324832">
    <property type="component" value="Unassembled WGS sequence"/>
</dbReference>
<evidence type="ECO:0000313" key="2">
    <source>
        <dbReference type="EMBL" id="VVC87371.1"/>
    </source>
</evidence>
<feature type="domain" description="NADP-dependent oxidoreductase" evidence="1">
    <location>
        <begin position="1"/>
        <end position="123"/>
    </location>
</feature>
<evidence type="ECO:0000313" key="3">
    <source>
        <dbReference type="Proteomes" id="UP000324832"/>
    </source>
</evidence>
<accession>A0A5E4PR51</accession>
<dbReference type="PANTHER" id="PTHR43827:SF13">
    <property type="entry name" value="ALDO_KETO REDUCTASE FAMILY PROTEIN"/>
    <property type="match status" value="1"/>
</dbReference>
<proteinExistence type="predicted"/>
<dbReference type="InterPro" id="IPR023210">
    <property type="entry name" value="NADP_OxRdtase_dom"/>
</dbReference>
<dbReference type="Pfam" id="PF00248">
    <property type="entry name" value="Aldo_ket_red"/>
    <property type="match status" value="1"/>
</dbReference>
<dbReference type="PRINTS" id="PR00069">
    <property type="entry name" value="ALDKETRDTASE"/>
</dbReference>
<name>A0A5E4PR51_9NEOP</name>
<dbReference type="PROSITE" id="PS00063">
    <property type="entry name" value="ALDOKETO_REDUCTASE_3"/>
    <property type="match status" value="1"/>
</dbReference>
<dbReference type="Gene3D" id="3.20.20.100">
    <property type="entry name" value="NADP-dependent oxidoreductase domain"/>
    <property type="match status" value="1"/>
</dbReference>
<dbReference type="EMBL" id="FZQP02000115">
    <property type="protein sequence ID" value="VVC87371.1"/>
    <property type="molecule type" value="Genomic_DNA"/>
</dbReference>
<sequence>MQRLWDNSKIKPSVLQIEVNPTITQEELVSWCHNHGVVVMAYSPFGSILGRKLNAPPPQANDTVLVGLSGKYNKTVPQILIRYLLDRQLVAIPRSTNDKRIKENIDVMDFSLTTEEIEKLSSFNSNYMLRTPAKWYPHPHFPFPKKNLTDYEIKCIIDHSKED</sequence>
<gene>
    <name evidence="2" type="ORF">LSINAPIS_LOCUS997</name>
</gene>
<reference evidence="2 3" key="1">
    <citation type="submission" date="2017-07" db="EMBL/GenBank/DDBJ databases">
        <authorList>
            <person name="Talla V."/>
            <person name="Backstrom N."/>
        </authorList>
    </citation>
    <scope>NUCLEOTIDE SEQUENCE [LARGE SCALE GENOMIC DNA]</scope>
</reference>
<dbReference type="SUPFAM" id="SSF51430">
    <property type="entry name" value="NAD(P)-linked oxidoreductase"/>
    <property type="match status" value="1"/>
</dbReference>
<dbReference type="InterPro" id="IPR036812">
    <property type="entry name" value="NAD(P)_OxRdtase_dom_sf"/>
</dbReference>
<organism evidence="2 3">
    <name type="scientific">Leptidea sinapis</name>
    <dbReference type="NCBI Taxonomy" id="189913"/>
    <lineage>
        <taxon>Eukaryota</taxon>
        <taxon>Metazoa</taxon>
        <taxon>Ecdysozoa</taxon>
        <taxon>Arthropoda</taxon>
        <taxon>Hexapoda</taxon>
        <taxon>Insecta</taxon>
        <taxon>Pterygota</taxon>
        <taxon>Neoptera</taxon>
        <taxon>Endopterygota</taxon>
        <taxon>Lepidoptera</taxon>
        <taxon>Glossata</taxon>
        <taxon>Ditrysia</taxon>
        <taxon>Papilionoidea</taxon>
        <taxon>Pieridae</taxon>
        <taxon>Dismorphiinae</taxon>
        <taxon>Leptidea</taxon>
    </lineage>
</organism>